<keyword evidence="3" id="KW-1185">Reference proteome</keyword>
<proteinExistence type="predicted"/>
<reference evidence="2 3" key="1">
    <citation type="submission" date="2020-02" db="EMBL/GenBank/DDBJ databases">
        <title>Whole-genome analyses of novel actinobacteria.</title>
        <authorList>
            <person name="Sahin N."/>
            <person name="Gencbay T."/>
        </authorList>
    </citation>
    <scope>NUCLEOTIDE SEQUENCE [LARGE SCALE GENOMIC DNA]</scope>
    <source>
        <strain evidence="2 3">HC44</strain>
    </source>
</reference>
<dbReference type="Proteomes" id="UP000472335">
    <property type="component" value="Unassembled WGS sequence"/>
</dbReference>
<sequence>MTEPMPPADLYRHSLRLLLDKDIDGWVDLCDENVQFEFPYAPEGFPATLDGRASVADYLRDYPDHFDLREIPSLQIHETTDQDTIVAEWRGKGRMVATGAPYDMPYVAVVTVRDGRITHYRDYWNPAAIPGPLDDAKFFLRHDGEGEDEDG</sequence>
<dbReference type="AlphaFoldDB" id="A0A6G4VBZ6"/>
<dbReference type="InterPro" id="IPR032710">
    <property type="entry name" value="NTF2-like_dom_sf"/>
</dbReference>
<dbReference type="Pfam" id="PF12680">
    <property type="entry name" value="SnoaL_2"/>
    <property type="match status" value="1"/>
</dbReference>
<dbReference type="RefSeq" id="WP_165263852.1">
    <property type="nucleotide sequence ID" value="NZ_JAAKZY010000106.1"/>
</dbReference>
<comment type="caution">
    <text evidence="2">The sequence shown here is derived from an EMBL/GenBank/DDBJ whole genome shotgun (WGS) entry which is preliminary data.</text>
</comment>
<gene>
    <name evidence="2" type="ORF">G5C60_28790</name>
</gene>
<organism evidence="2 3">
    <name type="scientific">Streptomyces scabichelini</name>
    <dbReference type="NCBI Taxonomy" id="2711217"/>
    <lineage>
        <taxon>Bacteria</taxon>
        <taxon>Bacillati</taxon>
        <taxon>Actinomycetota</taxon>
        <taxon>Actinomycetes</taxon>
        <taxon>Kitasatosporales</taxon>
        <taxon>Streptomycetaceae</taxon>
        <taxon>Streptomyces</taxon>
    </lineage>
</organism>
<dbReference type="InterPro" id="IPR037401">
    <property type="entry name" value="SnoaL-like"/>
</dbReference>
<feature type="domain" description="SnoaL-like" evidence="1">
    <location>
        <begin position="14"/>
        <end position="120"/>
    </location>
</feature>
<evidence type="ECO:0000313" key="3">
    <source>
        <dbReference type="Proteomes" id="UP000472335"/>
    </source>
</evidence>
<dbReference type="Gene3D" id="3.10.450.50">
    <property type="match status" value="1"/>
</dbReference>
<protein>
    <submittedName>
        <fullName evidence="2">Nuclear transport factor 2 family protein</fullName>
    </submittedName>
</protein>
<evidence type="ECO:0000313" key="2">
    <source>
        <dbReference type="EMBL" id="NGO11491.1"/>
    </source>
</evidence>
<dbReference type="SUPFAM" id="SSF54427">
    <property type="entry name" value="NTF2-like"/>
    <property type="match status" value="1"/>
</dbReference>
<evidence type="ECO:0000259" key="1">
    <source>
        <dbReference type="Pfam" id="PF12680"/>
    </source>
</evidence>
<name>A0A6G4VBZ6_9ACTN</name>
<accession>A0A6G4VBZ6</accession>
<dbReference type="EMBL" id="JAAKZY010000106">
    <property type="protein sequence ID" value="NGO11491.1"/>
    <property type="molecule type" value="Genomic_DNA"/>
</dbReference>